<reference evidence="8 9" key="1">
    <citation type="submission" date="2024-03" db="EMBL/GenBank/DDBJ databases">
        <title>Actinomycetospora sp. OC33-EN08, a novel actinomycete isolated from wild orchid (Aerides multiflora).</title>
        <authorList>
            <person name="Suriyachadkun C."/>
        </authorList>
    </citation>
    <scope>NUCLEOTIDE SEQUENCE [LARGE SCALE GENOMIC DNA]</scope>
    <source>
        <strain evidence="8 9">OC33-EN08</strain>
    </source>
</reference>
<evidence type="ECO:0000256" key="2">
    <source>
        <dbReference type="ARBA" id="ARBA00022475"/>
    </source>
</evidence>
<feature type="transmembrane region" description="Helical" evidence="6">
    <location>
        <begin position="250"/>
        <end position="271"/>
    </location>
</feature>
<feature type="transmembrane region" description="Helical" evidence="6">
    <location>
        <begin position="283"/>
        <end position="302"/>
    </location>
</feature>
<feature type="transmembrane region" description="Helical" evidence="6">
    <location>
        <begin position="51"/>
        <end position="72"/>
    </location>
</feature>
<keyword evidence="4 6" id="KW-1133">Transmembrane helix</keyword>
<dbReference type="PRINTS" id="PR01035">
    <property type="entry name" value="TCRTETA"/>
</dbReference>
<dbReference type="PANTHER" id="PTHR43124">
    <property type="entry name" value="PURINE EFFLUX PUMP PBUE"/>
    <property type="match status" value="1"/>
</dbReference>
<feature type="domain" description="Major facilitator superfamily (MFS) profile" evidence="7">
    <location>
        <begin position="11"/>
        <end position="395"/>
    </location>
</feature>
<gene>
    <name evidence="8" type="ORF">WCD74_19380</name>
</gene>
<dbReference type="SUPFAM" id="SSF103473">
    <property type="entry name" value="MFS general substrate transporter"/>
    <property type="match status" value="1"/>
</dbReference>
<evidence type="ECO:0000256" key="5">
    <source>
        <dbReference type="ARBA" id="ARBA00023136"/>
    </source>
</evidence>
<sequence>MSDGAHGSTGTSSSAPRAALVPLYAAGFVTAFGSHGIAANLGFTGDLDEQLLTLGILLALYDGAEIVLKPVFGALADHVGLRPVLLGGLFAFAVASAAFVLVGNPALLGVARFAQGAAAAAFSPSAGALIGRIAPQRGQGRAFGSYGAWKGLGYTAGPLLGGVLVALGGYPVLFTVLTVLAVAVFVWAVVVVPSPPPLPRRRQGLGQALRGLADPGFLPPTLALASSAAALSCGVGFLPLVGAADGLSPVATGAAVSVLAVVAAVSQPVVGRLRDAGRMPDRTALVVGTLLTALGLALPAVVGHLVGLLVAAVVIGAGTAVITPVAFAVLAASSPTERLGQTMGSAEIGREFGEAGGPFLTGLIAAGFGLGGGFLGIAVIVALTALGGLRMRRTA</sequence>
<dbReference type="Proteomes" id="UP001385809">
    <property type="component" value="Unassembled WGS sequence"/>
</dbReference>
<dbReference type="PROSITE" id="PS50850">
    <property type="entry name" value="MFS"/>
    <property type="match status" value="1"/>
</dbReference>
<dbReference type="Pfam" id="PF07690">
    <property type="entry name" value="MFS_1"/>
    <property type="match status" value="1"/>
</dbReference>
<feature type="transmembrane region" description="Helical" evidence="6">
    <location>
        <begin position="84"/>
        <end position="107"/>
    </location>
</feature>
<evidence type="ECO:0000313" key="8">
    <source>
        <dbReference type="EMBL" id="MEJ2869940.1"/>
    </source>
</evidence>
<evidence type="ECO:0000256" key="6">
    <source>
        <dbReference type="SAM" id="Phobius"/>
    </source>
</evidence>
<comment type="subcellular location">
    <subcellularLocation>
        <location evidence="1">Cell membrane</location>
        <topology evidence="1">Multi-pass membrane protein</topology>
    </subcellularLocation>
</comment>
<feature type="transmembrane region" description="Helical" evidence="6">
    <location>
        <begin position="21"/>
        <end position="39"/>
    </location>
</feature>
<feature type="transmembrane region" description="Helical" evidence="6">
    <location>
        <begin position="146"/>
        <end position="167"/>
    </location>
</feature>
<evidence type="ECO:0000259" key="7">
    <source>
        <dbReference type="PROSITE" id="PS50850"/>
    </source>
</evidence>
<evidence type="ECO:0000256" key="4">
    <source>
        <dbReference type="ARBA" id="ARBA00022989"/>
    </source>
</evidence>
<dbReference type="Gene3D" id="1.20.1250.20">
    <property type="entry name" value="MFS general substrate transporter like domains"/>
    <property type="match status" value="1"/>
</dbReference>
<feature type="transmembrane region" description="Helical" evidence="6">
    <location>
        <begin position="359"/>
        <end position="386"/>
    </location>
</feature>
<evidence type="ECO:0000256" key="3">
    <source>
        <dbReference type="ARBA" id="ARBA00022692"/>
    </source>
</evidence>
<comment type="caution">
    <text evidence="8">The sequence shown here is derived from an EMBL/GenBank/DDBJ whole genome shotgun (WGS) entry which is preliminary data.</text>
</comment>
<feature type="transmembrane region" description="Helical" evidence="6">
    <location>
        <begin position="113"/>
        <end position="134"/>
    </location>
</feature>
<feature type="transmembrane region" description="Helical" evidence="6">
    <location>
        <begin position="308"/>
        <end position="333"/>
    </location>
</feature>
<dbReference type="InterPro" id="IPR011701">
    <property type="entry name" value="MFS"/>
</dbReference>
<accession>A0ABU8MTG5</accession>
<feature type="transmembrane region" description="Helical" evidence="6">
    <location>
        <begin position="216"/>
        <end position="238"/>
    </location>
</feature>
<dbReference type="EMBL" id="JBBEGN010000010">
    <property type="protein sequence ID" value="MEJ2869940.1"/>
    <property type="molecule type" value="Genomic_DNA"/>
</dbReference>
<keyword evidence="3 6" id="KW-0812">Transmembrane</keyword>
<proteinExistence type="predicted"/>
<dbReference type="PANTHER" id="PTHR43124:SF3">
    <property type="entry name" value="CHLORAMPHENICOL EFFLUX PUMP RV0191"/>
    <property type="match status" value="1"/>
</dbReference>
<evidence type="ECO:0000256" key="1">
    <source>
        <dbReference type="ARBA" id="ARBA00004651"/>
    </source>
</evidence>
<evidence type="ECO:0000313" key="9">
    <source>
        <dbReference type="Proteomes" id="UP001385809"/>
    </source>
</evidence>
<dbReference type="InterPro" id="IPR020846">
    <property type="entry name" value="MFS_dom"/>
</dbReference>
<name>A0ABU8MTG5_9PSEU</name>
<dbReference type="InterPro" id="IPR001958">
    <property type="entry name" value="Tet-R_TetA/multi-R_MdtG-like"/>
</dbReference>
<feature type="transmembrane region" description="Helical" evidence="6">
    <location>
        <begin position="173"/>
        <end position="195"/>
    </location>
</feature>
<dbReference type="InterPro" id="IPR050189">
    <property type="entry name" value="MFS_Efflux_Transporters"/>
</dbReference>
<keyword evidence="5 6" id="KW-0472">Membrane</keyword>
<protein>
    <submittedName>
        <fullName evidence="8">MFS transporter</fullName>
    </submittedName>
</protein>
<dbReference type="RefSeq" id="WP_337696517.1">
    <property type="nucleotide sequence ID" value="NZ_JBBEGN010000010.1"/>
</dbReference>
<dbReference type="InterPro" id="IPR036259">
    <property type="entry name" value="MFS_trans_sf"/>
</dbReference>
<keyword evidence="9" id="KW-1185">Reference proteome</keyword>
<keyword evidence="2" id="KW-1003">Cell membrane</keyword>
<organism evidence="8 9">
    <name type="scientific">Actinomycetospora aurantiaca</name>
    <dbReference type="NCBI Taxonomy" id="3129233"/>
    <lineage>
        <taxon>Bacteria</taxon>
        <taxon>Bacillati</taxon>
        <taxon>Actinomycetota</taxon>
        <taxon>Actinomycetes</taxon>
        <taxon>Pseudonocardiales</taxon>
        <taxon>Pseudonocardiaceae</taxon>
        <taxon>Actinomycetospora</taxon>
    </lineage>
</organism>